<reference evidence="1" key="1">
    <citation type="submission" date="2021-02" db="EMBL/GenBank/DDBJ databases">
        <title>Comparative genomics reveals that relaxation of natural selection precedes convergent phenotypic evolution of cavefish.</title>
        <authorList>
            <person name="Peng Z."/>
        </authorList>
    </citation>
    <scope>NUCLEOTIDE SEQUENCE</scope>
    <source>
        <tissue evidence="1">Muscle</tissue>
    </source>
</reference>
<accession>A0A9W7TA70</accession>
<protein>
    <submittedName>
        <fullName evidence="1">Uncharacterized protein</fullName>
    </submittedName>
</protein>
<keyword evidence="2" id="KW-1185">Reference proteome</keyword>
<dbReference type="EMBL" id="JAFHDT010000022">
    <property type="protein sequence ID" value="KAI7793289.1"/>
    <property type="molecule type" value="Genomic_DNA"/>
</dbReference>
<name>A0A9W7TA70_TRIRA</name>
<gene>
    <name evidence="1" type="ORF">IRJ41_011004</name>
</gene>
<sequence length="154" mass="17291">MVEVRLLSACSSPNRNLEALTSWMELMPCFSPSHYTHSSMYVFVQPCACLCRKRDVHKRVTGSSSRRNEAIISASHFQTDASRETNHSTADVSDITNHTVADVSHRAIRIQAITSQHKHLIQAGVSCRVRGDAGQMFRTRVRSIRLRPRSKGKA</sequence>
<dbReference type="Proteomes" id="UP001059041">
    <property type="component" value="Linkage Group LG22"/>
</dbReference>
<organism evidence="1 2">
    <name type="scientific">Triplophysa rosa</name>
    <name type="common">Cave loach</name>
    <dbReference type="NCBI Taxonomy" id="992332"/>
    <lineage>
        <taxon>Eukaryota</taxon>
        <taxon>Metazoa</taxon>
        <taxon>Chordata</taxon>
        <taxon>Craniata</taxon>
        <taxon>Vertebrata</taxon>
        <taxon>Euteleostomi</taxon>
        <taxon>Actinopterygii</taxon>
        <taxon>Neopterygii</taxon>
        <taxon>Teleostei</taxon>
        <taxon>Ostariophysi</taxon>
        <taxon>Cypriniformes</taxon>
        <taxon>Nemacheilidae</taxon>
        <taxon>Triplophysa</taxon>
    </lineage>
</organism>
<evidence type="ECO:0000313" key="2">
    <source>
        <dbReference type="Proteomes" id="UP001059041"/>
    </source>
</evidence>
<evidence type="ECO:0000313" key="1">
    <source>
        <dbReference type="EMBL" id="KAI7793289.1"/>
    </source>
</evidence>
<comment type="caution">
    <text evidence="1">The sequence shown here is derived from an EMBL/GenBank/DDBJ whole genome shotgun (WGS) entry which is preliminary data.</text>
</comment>
<proteinExistence type="predicted"/>
<dbReference type="AlphaFoldDB" id="A0A9W7TA70"/>